<dbReference type="GO" id="GO:0008990">
    <property type="term" value="F:rRNA (guanine-N2-)-methyltransferase activity"/>
    <property type="evidence" value="ECO:0007669"/>
    <property type="project" value="UniProtKB-UniRule"/>
</dbReference>
<dbReference type="InterPro" id="IPR029063">
    <property type="entry name" value="SAM-dependent_MTases_sf"/>
</dbReference>
<proteinExistence type="inferred from homology"/>
<name>A0A3P3VU40_9GAMM</name>
<keyword evidence="1" id="KW-0808">Transferase</keyword>
<dbReference type="Pfam" id="PF04445">
    <property type="entry name" value="SAM_MT"/>
    <property type="match status" value="1"/>
</dbReference>
<protein>
    <recommendedName>
        <fullName evidence="1">Ribosomal RNA small subunit methyltransferase J</fullName>
        <ecNumber evidence="1">2.1.1.242</ecNumber>
    </recommendedName>
    <alternativeName>
        <fullName evidence="1">16S rRNA m2G1516 methyltransferase</fullName>
    </alternativeName>
    <alternativeName>
        <fullName evidence="1">rRNA (guanine-N(2)-)-methyltransferase</fullName>
    </alternativeName>
</protein>
<feature type="binding site" evidence="1">
    <location>
        <position position="182"/>
    </location>
    <ligand>
        <name>S-adenosyl-L-methionine</name>
        <dbReference type="ChEBI" id="CHEBI:59789"/>
    </ligand>
</feature>
<comment type="subcellular location">
    <subcellularLocation>
        <location evidence="1">Cytoplasm</location>
    </subcellularLocation>
</comment>
<comment type="similarity">
    <text evidence="1">Belongs to the methyltransferase superfamily. RsmJ family.</text>
</comment>
<dbReference type="EMBL" id="QWEZ01000001">
    <property type="protein sequence ID" value="RRJ85498.1"/>
    <property type="molecule type" value="Genomic_DNA"/>
</dbReference>
<evidence type="ECO:0000256" key="1">
    <source>
        <dbReference type="HAMAP-Rule" id="MF_01523"/>
    </source>
</evidence>
<keyword evidence="1" id="KW-0489">Methyltransferase</keyword>
<evidence type="ECO:0000313" key="2">
    <source>
        <dbReference type="EMBL" id="RRJ85498.1"/>
    </source>
</evidence>
<dbReference type="SUPFAM" id="SSF53335">
    <property type="entry name" value="S-adenosyl-L-methionine-dependent methyltransferases"/>
    <property type="match status" value="1"/>
</dbReference>
<gene>
    <name evidence="1" type="primary">rsmJ</name>
    <name evidence="2" type="ORF">D0544_08750</name>
</gene>
<sequence length="272" mass="29710">MVLDLVVIAQSPAWVDQARDTAGDLQVSFLEEAPAELPSNRVALVLGEDGWSLQQGGKGAPGPVRVDFASGAVDHRRRFGGGKGQSIIRALGLKGSYRPSVLDATAGLGRDSFVFATQGCEVTLLERAPAVYTLLRDGLERGRYEPEVAEVLGRMRLQRAHAQTFLAEAAAEGTQWDVVYLDPMFPHRTKSALVKKEMRVFRELLGDDLDADSLLPLAWEVARYRVVVKRPRQAPWLGERKPDYSLEGKSGRFDLYVRAALPAATDSPASPG</sequence>
<dbReference type="CDD" id="cd02440">
    <property type="entry name" value="AdoMet_MTases"/>
    <property type="match status" value="1"/>
</dbReference>
<dbReference type="PANTHER" id="PTHR36112:SF1">
    <property type="entry name" value="RIBOSOMAL RNA SMALL SUBUNIT METHYLTRANSFERASE J"/>
    <property type="match status" value="1"/>
</dbReference>
<dbReference type="HAMAP" id="MF_01523">
    <property type="entry name" value="16SrRNA_methyltr_J"/>
    <property type="match status" value="1"/>
</dbReference>
<keyword evidence="1" id="KW-0698">rRNA processing</keyword>
<feature type="binding site" evidence="1">
    <location>
        <begin position="126"/>
        <end position="127"/>
    </location>
    <ligand>
        <name>S-adenosyl-L-methionine</name>
        <dbReference type="ChEBI" id="CHEBI:59789"/>
    </ligand>
</feature>
<evidence type="ECO:0000313" key="3">
    <source>
        <dbReference type="Proteomes" id="UP000280792"/>
    </source>
</evidence>
<dbReference type="Gene3D" id="3.40.50.150">
    <property type="entry name" value="Vaccinia Virus protein VP39"/>
    <property type="match status" value="1"/>
</dbReference>
<keyword evidence="3" id="KW-1185">Reference proteome</keyword>
<dbReference type="AlphaFoldDB" id="A0A3P3VU40"/>
<comment type="caution">
    <text evidence="2">The sequence shown here is derived from an EMBL/GenBank/DDBJ whole genome shotgun (WGS) entry which is preliminary data.</text>
</comment>
<reference evidence="2 3" key="2">
    <citation type="submission" date="2018-12" db="EMBL/GenBank/DDBJ databases">
        <title>Simiduia agarivorans gen. nov., sp. nov., a marine, agarolytic bacterium isolated from shallow coastal water from Keelung, Taiwan.</title>
        <authorList>
            <person name="Shieh W.Y."/>
        </authorList>
    </citation>
    <scope>NUCLEOTIDE SEQUENCE [LARGE SCALE GENOMIC DNA]</scope>
    <source>
        <strain evidence="2 3">GTF-13</strain>
    </source>
</reference>
<keyword evidence="1" id="KW-0949">S-adenosyl-L-methionine</keyword>
<organism evidence="2 3">
    <name type="scientific">Aestuariirhabdus litorea</name>
    <dbReference type="NCBI Taxonomy" id="2528527"/>
    <lineage>
        <taxon>Bacteria</taxon>
        <taxon>Pseudomonadati</taxon>
        <taxon>Pseudomonadota</taxon>
        <taxon>Gammaproteobacteria</taxon>
        <taxon>Oceanospirillales</taxon>
        <taxon>Aestuariirhabdaceae</taxon>
        <taxon>Aestuariirhabdus</taxon>
    </lineage>
</organism>
<dbReference type="InterPro" id="IPR007536">
    <property type="entry name" value="16SrRNA_methylTrfase_J"/>
</dbReference>
<reference evidence="2 3" key="1">
    <citation type="submission" date="2018-08" db="EMBL/GenBank/DDBJ databases">
        <authorList>
            <person name="Khan S.A."/>
        </authorList>
    </citation>
    <scope>NUCLEOTIDE SEQUENCE [LARGE SCALE GENOMIC DNA]</scope>
    <source>
        <strain evidence="2 3">GTF-13</strain>
    </source>
</reference>
<comment type="function">
    <text evidence="1">Specifically methylates the guanosine in position 1516 of 16S rRNA.</text>
</comment>
<comment type="caution">
    <text evidence="1">Lacks conserved residue(s) required for the propagation of feature annotation.</text>
</comment>
<accession>A0A3P3VU40</accession>
<dbReference type="EC" id="2.1.1.242" evidence="1"/>
<dbReference type="PANTHER" id="PTHR36112">
    <property type="entry name" value="RIBOSOMAL RNA SMALL SUBUNIT METHYLTRANSFERASE J"/>
    <property type="match status" value="1"/>
</dbReference>
<comment type="catalytic activity">
    <reaction evidence="1">
        <text>guanosine(1516) in 16S rRNA + S-adenosyl-L-methionine = N(2)-methylguanosine(1516) in 16S rRNA + S-adenosyl-L-homocysteine + H(+)</text>
        <dbReference type="Rhea" id="RHEA:43220"/>
        <dbReference type="Rhea" id="RHEA-COMP:10412"/>
        <dbReference type="Rhea" id="RHEA-COMP:10413"/>
        <dbReference type="ChEBI" id="CHEBI:15378"/>
        <dbReference type="ChEBI" id="CHEBI:57856"/>
        <dbReference type="ChEBI" id="CHEBI:59789"/>
        <dbReference type="ChEBI" id="CHEBI:74269"/>
        <dbReference type="ChEBI" id="CHEBI:74481"/>
        <dbReference type="EC" id="2.1.1.242"/>
    </reaction>
</comment>
<dbReference type="GO" id="GO:0005737">
    <property type="term" value="C:cytoplasm"/>
    <property type="evidence" value="ECO:0007669"/>
    <property type="project" value="UniProtKB-SubCell"/>
</dbReference>
<dbReference type="Proteomes" id="UP000280792">
    <property type="component" value="Unassembled WGS sequence"/>
</dbReference>
<feature type="binding site" evidence="1">
    <location>
        <begin position="110"/>
        <end position="111"/>
    </location>
    <ligand>
        <name>S-adenosyl-L-methionine</name>
        <dbReference type="ChEBI" id="CHEBI:59789"/>
    </ligand>
</feature>
<keyword evidence="1" id="KW-0963">Cytoplasm</keyword>